<dbReference type="GO" id="GO:0005524">
    <property type="term" value="F:ATP binding"/>
    <property type="evidence" value="ECO:0007669"/>
    <property type="project" value="InterPro"/>
</dbReference>
<evidence type="ECO:0000256" key="3">
    <source>
        <dbReference type="ARBA" id="ARBA00022777"/>
    </source>
</evidence>
<dbReference type="PROSITE" id="PS51158">
    <property type="entry name" value="ALPHA_KINASE"/>
    <property type="match status" value="1"/>
</dbReference>
<name>A0A165K3T4_9BASI</name>
<evidence type="ECO:0000259" key="4">
    <source>
        <dbReference type="PROSITE" id="PS51158"/>
    </source>
</evidence>
<dbReference type="InParanoid" id="A0A165K3T4"/>
<dbReference type="InterPro" id="IPR004166">
    <property type="entry name" value="a-kinase_dom"/>
</dbReference>
<evidence type="ECO:0000313" key="5">
    <source>
        <dbReference type="EMBL" id="KZT62641.1"/>
    </source>
</evidence>
<evidence type="ECO:0000256" key="1">
    <source>
        <dbReference type="ARBA" id="ARBA00022527"/>
    </source>
</evidence>
<proteinExistence type="predicted"/>
<dbReference type="Proteomes" id="UP000076842">
    <property type="component" value="Unassembled WGS sequence"/>
</dbReference>
<keyword evidence="3" id="KW-0418">Kinase</keyword>
<dbReference type="AlphaFoldDB" id="A0A165K3T4"/>
<keyword evidence="1" id="KW-0723">Serine/threonine-protein kinase</keyword>
<dbReference type="Gene3D" id="3.20.200.10">
    <property type="entry name" value="MHCK/EF2 kinase"/>
    <property type="match status" value="1"/>
</dbReference>
<evidence type="ECO:0000256" key="2">
    <source>
        <dbReference type="ARBA" id="ARBA00022679"/>
    </source>
</evidence>
<protein>
    <recommendedName>
        <fullName evidence="4">Alpha-type protein kinase domain-containing protein</fullName>
    </recommendedName>
</protein>
<dbReference type="Pfam" id="PF02816">
    <property type="entry name" value="Alpha_kinase"/>
    <property type="match status" value="1"/>
</dbReference>
<organism evidence="5 6">
    <name type="scientific">Calocera cornea HHB12733</name>
    <dbReference type="NCBI Taxonomy" id="1353952"/>
    <lineage>
        <taxon>Eukaryota</taxon>
        <taxon>Fungi</taxon>
        <taxon>Dikarya</taxon>
        <taxon>Basidiomycota</taxon>
        <taxon>Agaricomycotina</taxon>
        <taxon>Dacrymycetes</taxon>
        <taxon>Dacrymycetales</taxon>
        <taxon>Dacrymycetaceae</taxon>
        <taxon>Calocera</taxon>
    </lineage>
</organism>
<sequence>MNTPTSNQMMLSPELTFVATSPVYCQRAERCISSPQSFGYIPIGCQYQFINVAGRPLEVCQPCWQHYQKKTNSAWVPTAVNPARTEGASLQRVPGPYAPPTPNAILCPQVPDTEGIRDLNSEAQRQAAPPLPRAVLPERHQYLEPAAFNSLLSPREYVQSMATVPRGYTPSHAFYTQETSRRAAQAYASTRPEEISIRFAVHHVEEGKSGSRLLWNLEDNHTMPAKSTAPQIKAELFNLMRTRLLRCSKGFLLKITDFELVGKDSTRYDRFPPDTPIFYNQCFGSPRGKGKGAQPAFQKGRSFDVRLLLSQEVYMDVLLHVERSTHKPPLPASRIPDTAKTQPTTGAITLKVPVVGVHDDGRRTTRKRTEREMTTTTLRAGCFVNVGHYVQTPVLDFAELVETKYRMEIDWLRDGCMGQIHVDERPESALGHAGISKTSHPAFMVLFEQHDTTAMREDNRFPTGVRTPVAVKRRYLRGTAAGTAGDDPEDGTPLGPITRTAKPEEELFLARELTNIVWADHLLRMVYSEIHIAQSRAEPHHDICTTVWPSVRFVKAGLFKVASSQPTPKRKENSRRELTYLVEELIKTDDTDDGKFKRYVHNASASPVLVLGRNGDIASFLTFTQHLQYDRTGGSIYVSDYQGAGELLTDPQIMTTP</sequence>
<feature type="domain" description="Alpha-type protein kinase" evidence="4">
    <location>
        <begin position="403"/>
        <end position="657"/>
    </location>
</feature>
<evidence type="ECO:0000313" key="6">
    <source>
        <dbReference type="Proteomes" id="UP000076842"/>
    </source>
</evidence>
<dbReference type="OrthoDB" id="2658733at2759"/>
<dbReference type="EMBL" id="KV423915">
    <property type="protein sequence ID" value="KZT62641.1"/>
    <property type="molecule type" value="Genomic_DNA"/>
</dbReference>
<dbReference type="GO" id="GO:0004674">
    <property type="term" value="F:protein serine/threonine kinase activity"/>
    <property type="evidence" value="ECO:0007669"/>
    <property type="project" value="UniProtKB-KW"/>
</dbReference>
<keyword evidence="6" id="KW-1185">Reference proteome</keyword>
<gene>
    <name evidence="5" type="ORF">CALCODRAFT_505414</name>
</gene>
<keyword evidence="2" id="KW-0808">Transferase</keyword>
<accession>A0A165K3T4</accession>
<reference evidence="5 6" key="1">
    <citation type="journal article" date="2016" name="Mol. Biol. Evol.">
        <title>Comparative Genomics of Early-Diverging Mushroom-Forming Fungi Provides Insights into the Origins of Lignocellulose Decay Capabilities.</title>
        <authorList>
            <person name="Nagy L.G."/>
            <person name="Riley R."/>
            <person name="Tritt A."/>
            <person name="Adam C."/>
            <person name="Daum C."/>
            <person name="Floudas D."/>
            <person name="Sun H."/>
            <person name="Yadav J.S."/>
            <person name="Pangilinan J."/>
            <person name="Larsson K.H."/>
            <person name="Matsuura K."/>
            <person name="Barry K."/>
            <person name="Labutti K."/>
            <person name="Kuo R."/>
            <person name="Ohm R.A."/>
            <person name="Bhattacharya S.S."/>
            <person name="Shirouzu T."/>
            <person name="Yoshinaga Y."/>
            <person name="Martin F.M."/>
            <person name="Grigoriev I.V."/>
            <person name="Hibbett D.S."/>
        </authorList>
    </citation>
    <scope>NUCLEOTIDE SEQUENCE [LARGE SCALE GENOMIC DNA]</scope>
    <source>
        <strain evidence="5 6">HHB12733</strain>
    </source>
</reference>